<accession>A0AA39H3L6</accession>
<dbReference type="PANTHER" id="PTHR47632">
    <property type="entry name" value="FMRFAMIDE PEPTIDE RECEPTOR FAMILY-RELATED"/>
    <property type="match status" value="1"/>
</dbReference>
<dbReference type="Gene3D" id="1.20.1070.10">
    <property type="entry name" value="Rhodopsin 7-helix transmembrane proteins"/>
    <property type="match status" value="1"/>
</dbReference>
<evidence type="ECO:0000256" key="4">
    <source>
        <dbReference type="ARBA" id="ARBA00023136"/>
    </source>
</evidence>
<feature type="transmembrane region" description="Helical" evidence="5">
    <location>
        <begin position="20"/>
        <end position="44"/>
    </location>
</feature>
<dbReference type="PANTHER" id="PTHR47632:SF5">
    <property type="entry name" value="G-PROTEIN COUPLED RECEPTORS FAMILY 1 PROFILE DOMAIN-CONTAINING PROTEIN"/>
    <property type="match status" value="1"/>
</dbReference>
<reference evidence="7" key="1">
    <citation type="submission" date="2023-06" db="EMBL/GenBank/DDBJ databases">
        <title>Genomic analysis of the entomopathogenic nematode Steinernema hermaphroditum.</title>
        <authorList>
            <person name="Schwarz E.M."/>
            <person name="Heppert J.K."/>
            <person name="Baniya A."/>
            <person name="Schwartz H.T."/>
            <person name="Tan C.-H."/>
            <person name="Antoshechkin I."/>
            <person name="Sternberg P.W."/>
            <person name="Goodrich-Blair H."/>
            <person name="Dillman A.R."/>
        </authorList>
    </citation>
    <scope>NUCLEOTIDE SEQUENCE</scope>
    <source>
        <strain evidence="7">PS9179</strain>
        <tissue evidence="7">Whole animal</tissue>
    </source>
</reference>
<keyword evidence="4 5" id="KW-0472">Membrane</keyword>
<dbReference type="AlphaFoldDB" id="A0AA39H3L6"/>
<evidence type="ECO:0000256" key="1">
    <source>
        <dbReference type="ARBA" id="ARBA00004370"/>
    </source>
</evidence>
<evidence type="ECO:0000256" key="3">
    <source>
        <dbReference type="ARBA" id="ARBA00022989"/>
    </source>
</evidence>
<evidence type="ECO:0000256" key="5">
    <source>
        <dbReference type="SAM" id="Phobius"/>
    </source>
</evidence>
<dbReference type="CDD" id="cd14978">
    <property type="entry name" value="7tmA_FMRFamide_R-like"/>
    <property type="match status" value="1"/>
</dbReference>
<organism evidence="7 8">
    <name type="scientific">Steinernema hermaphroditum</name>
    <dbReference type="NCBI Taxonomy" id="289476"/>
    <lineage>
        <taxon>Eukaryota</taxon>
        <taxon>Metazoa</taxon>
        <taxon>Ecdysozoa</taxon>
        <taxon>Nematoda</taxon>
        <taxon>Chromadorea</taxon>
        <taxon>Rhabditida</taxon>
        <taxon>Tylenchina</taxon>
        <taxon>Panagrolaimomorpha</taxon>
        <taxon>Strongyloidoidea</taxon>
        <taxon>Steinernematidae</taxon>
        <taxon>Steinernema</taxon>
    </lineage>
</organism>
<evidence type="ECO:0000256" key="2">
    <source>
        <dbReference type="ARBA" id="ARBA00022692"/>
    </source>
</evidence>
<evidence type="ECO:0000259" key="6">
    <source>
        <dbReference type="PROSITE" id="PS50262"/>
    </source>
</evidence>
<evidence type="ECO:0000313" key="7">
    <source>
        <dbReference type="EMBL" id="KAK0398129.1"/>
    </source>
</evidence>
<evidence type="ECO:0000313" key="8">
    <source>
        <dbReference type="Proteomes" id="UP001175271"/>
    </source>
</evidence>
<feature type="transmembrane region" description="Helical" evidence="5">
    <location>
        <begin position="286"/>
        <end position="310"/>
    </location>
</feature>
<feature type="transmembrane region" description="Helical" evidence="5">
    <location>
        <begin position="251"/>
        <end position="280"/>
    </location>
</feature>
<dbReference type="GO" id="GO:0016020">
    <property type="term" value="C:membrane"/>
    <property type="evidence" value="ECO:0007669"/>
    <property type="project" value="UniProtKB-SubCell"/>
</dbReference>
<dbReference type="InterPro" id="IPR017452">
    <property type="entry name" value="GPCR_Rhodpsn_7TM"/>
</dbReference>
<name>A0AA39H3L6_9BILA</name>
<proteinExistence type="predicted"/>
<protein>
    <recommendedName>
        <fullName evidence="6">G-protein coupled receptors family 1 profile domain-containing protein</fullName>
    </recommendedName>
</protein>
<dbReference type="Proteomes" id="UP001175271">
    <property type="component" value="Unassembled WGS sequence"/>
</dbReference>
<dbReference type="EMBL" id="JAUCMV010000005">
    <property type="protein sequence ID" value="KAK0398129.1"/>
    <property type="molecule type" value="Genomic_DNA"/>
</dbReference>
<feature type="transmembrane region" description="Helical" evidence="5">
    <location>
        <begin position="51"/>
        <end position="73"/>
    </location>
</feature>
<feature type="domain" description="G-protein coupled receptors family 1 profile" evidence="6">
    <location>
        <begin position="33"/>
        <end position="307"/>
    </location>
</feature>
<comment type="caution">
    <text evidence="7">The sequence shown here is derived from an EMBL/GenBank/DDBJ whole genome shotgun (WGS) entry which is preliminary data.</text>
</comment>
<keyword evidence="3 5" id="KW-1133">Transmembrane helix</keyword>
<dbReference type="InterPro" id="IPR053326">
    <property type="entry name" value="GPCR1-like"/>
</dbReference>
<gene>
    <name evidence="7" type="ORF">QR680_002441</name>
</gene>
<feature type="transmembrane region" description="Helical" evidence="5">
    <location>
        <begin position="142"/>
        <end position="159"/>
    </location>
</feature>
<keyword evidence="8" id="KW-1185">Reference proteome</keyword>
<dbReference type="PROSITE" id="PS50262">
    <property type="entry name" value="G_PROTEIN_RECEP_F1_2"/>
    <property type="match status" value="1"/>
</dbReference>
<feature type="transmembrane region" description="Helical" evidence="5">
    <location>
        <begin position="196"/>
        <end position="220"/>
    </location>
</feature>
<sequence>MLPNCSCQHEHEDVNMFNAVLVLGVLPVISTVGVIANIFSILIYSKHRQSASLYLTALSCSDLGVCLSGIFVISADSLRPHFSLIDQTFVLLLPKLIPFGLAFQMLSVYITVMAAIDCFLSVSRRYRDVKSWYCTMDNAHKVMFCLVFFVILYNLILFGELEAIKCFNLESDVAMYELCPTEMRLNENYITIYRGYMYALIMAFLPFTFLLFLTIGILCAMNTRCAESNREIMARAVDSMEAKTDDASSPIVLVMVVALFLLCNAISLLVNICDMIAGLITPQTQMALIDVGNVLVVFNATANFFIYITFSQSYSKELRAMMRLKAPIS</sequence>
<comment type="subcellular location">
    <subcellularLocation>
        <location evidence="1">Membrane</location>
    </subcellularLocation>
</comment>
<dbReference type="SUPFAM" id="SSF81321">
    <property type="entry name" value="Family A G protein-coupled receptor-like"/>
    <property type="match status" value="1"/>
</dbReference>
<keyword evidence="2 5" id="KW-0812">Transmembrane</keyword>
<feature type="transmembrane region" description="Helical" evidence="5">
    <location>
        <begin position="101"/>
        <end position="122"/>
    </location>
</feature>